<feature type="region of interest" description="Disordered" evidence="1">
    <location>
        <begin position="959"/>
        <end position="1009"/>
    </location>
</feature>
<evidence type="ECO:0000313" key="3">
    <source>
        <dbReference type="Proteomes" id="UP000244803"/>
    </source>
</evidence>
<evidence type="ECO:0000256" key="1">
    <source>
        <dbReference type="SAM" id="MobiDB-lite"/>
    </source>
</evidence>
<organism evidence="2 3">
    <name type="scientific">Theileria orientalis</name>
    <dbReference type="NCBI Taxonomy" id="68886"/>
    <lineage>
        <taxon>Eukaryota</taxon>
        <taxon>Sar</taxon>
        <taxon>Alveolata</taxon>
        <taxon>Apicomplexa</taxon>
        <taxon>Aconoidasida</taxon>
        <taxon>Piroplasmida</taxon>
        <taxon>Theileriidae</taxon>
        <taxon>Theileria</taxon>
    </lineage>
</organism>
<feature type="compositionally biased region" description="Low complexity" evidence="1">
    <location>
        <begin position="988"/>
        <end position="1001"/>
    </location>
</feature>
<protein>
    <submittedName>
        <fullName evidence="2">Uncharacterized protein</fullName>
    </submittedName>
</protein>
<proteinExistence type="predicted"/>
<reference evidence="2" key="1">
    <citation type="submission" date="2022-07" db="EMBL/GenBank/DDBJ databases">
        <title>Evaluation of T. orientalis genome assembly methods using nanopore sequencing and analysis of variation between genomes.</title>
        <authorList>
            <person name="Yam J."/>
            <person name="Micallef M.L."/>
            <person name="Liu M."/>
            <person name="Djordjevic S.P."/>
            <person name="Bogema D.R."/>
            <person name="Jenkins C."/>
        </authorList>
    </citation>
    <scope>NUCLEOTIDE SEQUENCE</scope>
    <source>
        <strain evidence="2">Fish Creek</strain>
    </source>
</reference>
<feature type="compositionally biased region" description="Basic and acidic residues" evidence="1">
    <location>
        <begin position="961"/>
        <end position="974"/>
    </location>
</feature>
<dbReference type="Proteomes" id="UP000244803">
    <property type="component" value="Chromosome 1"/>
</dbReference>
<accession>A0A976QQU0</accession>
<feature type="compositionally biased region" description="Polar residues" evidence="1">
    <location>
        <begin position="975"/>
        <end position="987"/>
    </location>
</feature>
<name>A0A976QQU0_THEOR</name>
<dbReference type="OrthoDB" id="10324010at2759"/>
<dbReference type="AlphaFoldDB" id="A0A976QQU0"/>
<gene>
    <name evidence="2" type="ORF">MACJ_000958</name>
</gene>
<dbReference type="EMBL" id="CP056065">
    <property type="protein sequence ID" value="UKJ88514.2"/>
    <property type="molecule type" value="Genomic_DNA"/>
</dbReference>
<evidence type="ECO:0000313" key="2">
    <source>
        <dbReference type="EMBL" id="UKJ88514.2"/>
    </source>
</evidence>
<sequence length="1116" mass="129086">MCNYTTFLTYILNKNDAEDFIEHRRGLERSHKTFEICLKTLSYLLCVKSDEAPLDRKYSYLICDYFNGDLPQRIVNLLTVLEEKDVEGVVLGVARLLEANAGVGLQPILSKLNFEVTAKEFYSRAVVLLLNLTVAAHRKFRNSFGSEENLNFKDEDRKNFESVQEWKEEVLGNNVTFTLCKLTLAMCVFGTDEAGLFDSYNDLPGGLLSLFPNELWIYVLGTFPVLCFETTYLFSIKALGNYVTAISDQCYELIQNLVACQNFNIYLYEQMENFATDVDHTVNILVMSNWIDYLCKYAQSKVTMCNNKDRTQCKTVRSWLSKLLSNKLVLTMIYAVFKYNNHMCINTLVKLAEVNDNIVFLQHMLFKPEMSANVRLRILSRLNLSVISKDSLSTASIMNYLMKGFKSTDRAEYYKIWKKYLKDYVNVDHNRGVVNGLLEDMMEYLVNEEYEHLEFPPEVFRSDVRRVDVKEKKFMEERMESLILRNMLRRLVEILGFENHRNKLIKSIEEGYEIAKKSKYSNEDLAKIEFAMYLIYTLKMEAKYGDIYEMSLNNGYMLFYKYLRVIEGYMGGSDCQVCRSDSQDVVSPDLEEEYHSYLTYYYTNKIIEQNNKEVIFFLNNFVSAKEGGEGLKLYRNSKTVMHTFESLSSKYVDRLVQNVLDQFQDSVGNNSSTLRLYLKQASLYMRVYEFLHKNKVTEGMVRESGSTDVMSGSCEVVSRYIRQYSKVILKAMGILIKHPRLALKYPELLKVPLVYRTKEFLKILELSRDLTGVFLEILLNSFKYLGGEYVNPVRDLVVDLSGKMTSEGEWSLSHLVLFEKLIALVTKMVSATKYLNVLMSEEEGAEALKNVIVVANGLATEQSGLIIATNKMNITIVDTLLSLSGKEERAEDNMALRTQDFATKELEQLLTSQCGKFEILDQKRESKLALGALSVLDLQIYQSFKQIFGERIRRRKVRMNVNKEKKETEQESNKDNGTVSNKDNGSTNNKENGMENGNKNGFKVDQTNNIGNLEEKKRGKEEKGLFPNHPLHWNLVSTECVYSLEFIAKMYMGFKYLPQTKLLLISEYFFFHGAAVTNMESREIKRRLLSKNNTVKTEASMFIYEFNKAKEKKSYT</sequence>